<proteinExistence type="predicted"/>
<evidence type="ECO:0000313" key="1">
    <source>
        <dbReference type="EMBL" id="QAR31675.1"/>
    </source>
</evidence>
<evidence type="ECO:0000313" key="2">
    <source>
        <dbReference type="Proteomes" id="UP000287701"/>
    </source>
</evidence>
<dbReference type="OrthoDB" id="9553840at2"/>
<reference evidence="1 2" key="1">
    <citation type="submission" date="2019-01" db="EMBL/GenBank/DDBJ databases">
        <title>Whole Genome of Ornithobacterium rhinotracheale FARPER-174b.</title>
        <authorList>
            <person name="Tataje-Lavanda L.A."/>
            <person name="Montalvan A."/>
            <person name="Montesinos R."/>
            <person name="Zimic M."/>
            <person name="Fernandez-Sanchez M."/>
            <person name="Fernandez-Diaz M."/>
        </authorList>
    </citation>
    <scope>NUCLEOTIDE SEQUENCE [LARGE SCALE GENOMIC DNA]</scope>
    <source>
        <strain evidence="1 2">FARPER-174b</strain>
    </source>
</reference>
<dbReference type="EMBL" id="CP035107">
    <property type="protein sequence ID" value="QAR31675.1"/>
    <property type="molecule type" value="Genomic_DNA"/>
</dbReference>
<dbReference type="AlphaFoldDB" id="A0A3R5Y4P9"/>
<organism evidence="1 2">
    <name type="scientific">Ornithobacterium rhinotracheale</name>
    <dbReference type="NCBI Taxonomy" id="28251"/>
    <lineage>
        <taxon>Bacteria</taxon>
        <taxon>Pseudomonadati</taxon>
        <taxon>Bacteroidota</taxon>
        <taxon>Flavobacteriia</taxon>
        <taxon>Flavobacteriales</taxon>
        <taxon>Weeksellaceae</taxon>
        <taxon>Ornithobacterium</taxon>
    </lineage>
</organism>
<name>A0A3R5Y4P9_ORNRH</name>
<protein>
    <submittedName>
        <fullName evidence="1">Uncharacterized protein</fullName>
    </submittedName>
</protein>
<sequence length="112" mass="13413">MDNKNLIDIVSASSKKSFIYHLHYRNKFSKQKFNAIKKAYKFYIKHQSEIDKNMQLQLRKDFINTFMHTLFLFVCDSDKDDVFKITPSLSIEEKNNIYFDIREMTDTLLSLS</sequence>
<accession>A0A3R5Y4P9</accession>
<dbReference type="Proteomes" id="UP000287701">
    <property type="component" value="Chromosome"/>
</dbReference>
<dbReference type="RefSeq" id="WP_128502116.1">
    <property type="nucleotide sequence ID" value="NZ_CP035107.1"/>
</dbReference>
<gene>
    <name evidence="1" type="ORF">EQP59_10145</name>
</gene>